<keyword evidence="4 5" id="KW-0648">Protein biosynthesis</keyword>
<proteinExistence type="inferred from homology"/>
<dbReference type="InterPro" id="IPR008532">
    <property type="entry name" value="NFACT_RNA-bd"/>
</dbReference>
<keyword evidence="1 5" id="KW-0820">tRNA-binding</keyword>
<evidence type="ECO:0000256" key="5">
    <source>
        <dbReference type="HAMAP-Rule" id="MF_00844"/>
    </source>
</evidence>
<comment type="function">
    <text evidence="5">Key component of the ribosome quality control system (RQC), a ribosome-associated complex that mediates the extraction of incompletely synthesized nascent chains from stalled ribosomes and their subsequent degradation. RqcH recruits Ala-charged tRNA, and with RqcP directs the elongation of stalled nascent chains on 50S ribosomal subunits, leading to non-templated C-terminal alanine extensions (Ala tail). The Ala tail promotes nascent chain degradation. May add between 1 and at least 8 Ala residues. Binds to stalled 50S ribosomal subunits.</text>
</comment>
<sequence length="566" mass="64576">MSFDGVFTRTMINELAGTVLNGRISKIHQPYENEIILVIRNQGKNHKLLLSAHPTYARMQLTEIEYQNPQSPPNFCMTMRKHLEGAILTKIEQIANDRIIHFSFEKRNELGDLEDIVLTVELMGRHSNIILVNQRTGKLLDCIKHVGPSLNTYRTLLPGAEYLAPPANEEQKNPFTIEQGPLFELLSLADELTPKFFQQTFQGLGFDTAQEISYLLTKNPQERLATWQAFWNRFDSDPAPTLTISGNKSFFTPLNYESLGTDSQSYDTLSTLLDGYYQGKAERERVKQQAGELIRKIDNEYRKAKSKIKKLEKALLDTENAENYRQKGELLTTFLHQVDRGLKSITLENYYEDNAPIHIALREDLSPAQNAQKYFQKYSKLKNGVKIIQGQIAVTHSEILYLESVLSQLDLASPMDLDVIREELIEEGYIRFKQKAGNRKKLKKSKPEKYLATDQTTILVGKNNLQNDQLTLKSANKNHYWLHAKDIPGSHVIIESSDPSEETIREAAMLAAYFSKFRLSSSVPVDYVQVKHVKKPNGSKPGYVIYEQQKTLYVTPEEALVSALKA</sequence>
<dbReference type="PANTHER" id="PTHR15239">
    <property type="entry name" value="NUCLEAR EXPORT MEDIATOR FACTOR NEMF"/>
    <property type="match status" value="1"/>
</dbReference>
<dbReference type="OrthoDB" id="9766163at2"/>
<dbReference type="Gene3D" id="2.30.310.10">
    <property type="entry name" value="ibrinogen binding protein from staphylococcus aureus domain"/>
    <property type="match status" value="1"/>
</dbReference>
<dbReference type="EMBL" id="NGJU01000022">
    <property type="protein sequence ID" value="RST92503.1"/>
    <property type="molecule type" value="Genomic_DNA"/>
</dbReference>
<protein>
    <recommendedName>
        <fullName evidence="5">Rqc2 homolog RqcH</fullName>
        <shortName evidence="5">RqcH</shortName>
    </recommendedName>
</protein>
<dbReference type="RefSeq" id="WP_126781813.1">
    <property type="nucleotide sequence ID" value="NZ_NGJU01000022.1"/>
</dbReference>
<evidence type="ECO:0000256" key="2">
    <source>
        <dbReference type="ARBA" id="ARBA00022730"/>
    </source>
</evidence>
<keyword evidence="5" id="KW-0175">Coiled coil</keyword>
<dbReference type="GO" id="GO:0043023">
    <property type="term" value="F:ribosomal large subunit binding"/>
    <property type="evidence" value="ECO:0007669"/>
    <property type="project" value="UniProtKB-UniRule"/>
</dbReference>
<dbReference type="PANTHER" id="PTHR15239:SF6">
    <property type="entry name" value="RIBOSOME QUALITY CONTROL COMPLEX SUBUNIT NEMF"/>
    <property type="match status" value="1"/>
</dbReference>
<dbReference type="AlphaFoldDB" id="A0A429ZFL8"/>
<comment type="subunit">
    <text evidence="5">Associates with stalled 50S ribosomal subunits. Binds to RqcP.</text>
</comment>
<feature type="coiled-coil region" evidence="5">
    <location>
        <begin position="287"/>
        <end position="321"/>
    </location>
</feature>
<keyword evidence="2 5" id="KW-0699">rRNA-binding</keyword>
<dbReference type="Pfam" id="PF05670">
    <property type="entry name" value="NFACT-R_1"/>
    <property type="match status" value="1"/>
</dbReference>
<keyword evidence="8" id="KW-1185">Reference proteome</keyword>
<name>A0A429ZFL8_9ENTE</name>
<dbReference type="Pfam" id="PF05833">
    <property type="entry name" value="NFACT_N"/>
    <property type="match status" value="1"/>
</dbReference>
<evidence type="ECO:0000313" key="8">
    <source>
        <dbReference type="Proteomes" id="UP000287239"/>
    </source>
</evidence>
<comment type="caution">
    <text evidence="7">The sequence shown here is derived from an EMBL/GenBank/DDBJ whole genome shotgun (WGS) entry which is preliminary data.</text>
</comment>
<accession>A0A429ZFL8</accession>
<organism evidence="7 8">
    <name type="scientific">Vagococcus salmoninarum</name>
    <dbReference type="NCBI Taxonomy" id="2739"/>
    <lineage>
        <taxon>Bacteria</taxon>
        <taxon>Bacillati</taxon>
        <taxon>Bacillota</taxon>
        <taxon>Bacilli</taxon>
        <taxon>Lactobacillales</taxon>
        <taxon>Enterococcaceae</taxon>
        <taxon>Vagococcus</taxon>
    </lineage>
</organism>
<dbReference type="HAMAP" id="MF_00844_B">
    <property type="entry name" value="RqcH_B"/>
    <property type="match status" value="1"/>
</dbReference>
<dbReference type="FunFam" id="2.30.310.10:FF:000004">
    <property type="entry name" value="Fibronectin-binding protein A"/>
    <property type="match status" value="1"/>
</dbReference>
<evidence type="ECO:0000256" key="4">
    <source>
        <dbReference type="ARBA" id="ARBA00022917"/>
    </source>
</evidence>
<dbReference type="GeneID" id="98569261"/>
<dbReference type="GO" id="GO:1990112">
    <property type="term" value="C:RQC complex"/>
    <property type="evidence" value="ECO:0007669"/>
    <property type="project" value="TreeGrafter"/>
</dbReference>
<dbReference type="Gene3D" id="3.40.970.40">
    <property type="entry name" value="fibrinogen binding protein from staphylococcus aureus domain like"/>
    <property type="match status" value="1"/>
</dbReference>
<feature type="domain" description="NFACT RNA-binding" evidence="6">
    <location>
        <begin position="450"/>
        <end position="538"/>
    </location>
</feature>
<gene>
    <name evidence="5" type="primary">rqcH</name>
    <name evidence="7" type="ORF">CBF35_12995</name>
</gene>
<dbReference type="InterPro" id="IPR043682">
    <property type="entry name" value="RqcH_bacterial"/>
</dbReference>
<dbReference type="GO" id="GO:0000049">
    <property type="term" value="F:tRNA binding"/>
    <property type="evidence" value="ECO:0007669"/>
    <property type="project" value="UniProtKB-UniRule"/>
</dbReference>
<reference evidence="7 8" key="1">
    <citation type="submission" date="2017-05" db="EMBL/GenBank/DDBJ databases">
        <title>Vagococcus spp. assemblies.</title>
        <authorList>
            <person name="Gulvik C.A."/>
        </authorList>
    </citation>
    <scope>NUCLEOTIDE SEQUENCE [LARGE SCALE GENOMIC DNA]</scope>
    <source>
        <strain evidence="7 8">NCFB 2777</strain>
    </source>
</reference>
<evidence type="ECO:0000256" key="1">
    <source>
        <dbReference type="ARBA" id="ARBA00022555"/>
    </source>
</evidence>
<keyword evidence="3 5" id="KW-0694">RNA-binding</keyword>
<comment type="similarity">
    <text evidence="5">Belongs to the NEMF family.</text>
</comment>
<evidence type="ECO:0000313" key="7">
    <source>
        <dbReference type="EMBL" id="RST92503.1"/>
    </source>
</evidence>
<evidence type="ECO:0000256" key="3">
    <source>
        <dbReference type="ARBA" id="ARBA00022884"/>
    </source>
</evidence>
<dbReference type="InterPro" id="IPR051608">
    <property type="entry name" value="RQC_Subunit_NEMF"/>
</dbReference>
<evidence type="ECO:0000259" key="6">
    <source>
        <dbReference type="Pfam" id="PF05670"/>
    </source>
</evidence>
<dbReference type="Proteomes" id="UP000287239">
    <property type="component" value="Unassembled WGS sequence"/>
</dbReference>
<dbReference type="GO" id="GO:0072344">
    <property type="term" value="P:rescue of stalled ribosome"/>
    <property type="evidence" value="ECO:0007669"/>
    <property type="project" value="UniProtKB-UniRule"/>
</dbReference>
<dbReference type="GO" id="GO:0019843">
    <property type="term" value="F:rRNA binding"/>
    <property type="evidence" value="ECO:0007669"/>
    <property type="project" value="UniProtKB-UniRule"/>
</dbReference>